<feature type="compositionally biased region" description="Basic and acidic residues" evidence="1">
    <location>
        <begin position="109"/>
        <end position="123"/>
    </location>
</feature>
<feature type="compositionally biased region" description="Polar residues" evidence="1">
    <location>
        <begin position="89"/>
        <end position="99"/>
    </location>
</feature>
<gene>
    <name evidence="3" type="ORF">CAUJ_LOCUS7986</name>
</gene>
<evidence type="ECO:0000313" key="4">
    <source>
        <dbReference type="Proteomes" id="UP000835052"/>
    </source>
</evidence>
<organism evidence="3 4">
    <name type="scientific">Caenorhabditis auriculariae</name>
    <dbReference type="NCBI Taxonomy" id="2777116"/>
    <lineage>
        <taxon>Eukaryota</taxon>
        <taxon>Metazoa</taxon>
        <taxon>Ecdysozoa</taxon>
        <taxon>Nematoda</taxon>
        <taxon>Chromadorea</taxon>
        <taxon>Rhabditida</taxon>
        <taxon>Rhabditina</taxon>
        <taxon>Rhabditomorpha</taxon>
        <taxon>Rhabditoidea</taxon>
        <taxon>Rhabditidae</taxon>
        <taxon>Peloderinae</taxon>
        <taxon>Caenorhabditis</taxon>
    </lineage>
</organism>
<feature type="region of interest" description="Disordered" evidence="1">
    <location>
        <begin position="29"/>
        <end position="180"/>
    </location>
</feature>
<feature type="signal peptide" evidence="2">
    <location>
        <begin position="1"/>
        <end position="21"/>
    </location>
</feature>
<dbReference type="AlphaFoldDB" id="A0A8S1H9J3"/>
<dbReference type="Proteomes" id="UP000835052">
    <property type="component" value="Unassembled WGS sequence"/>
</dbReference>
<evidence type="ECO:0000256" key="2">
    <source>
        <dbReference type="SAM" id="SignalP"/>
    </source>
</evidence>
<proteinExistence type="predicted"/>
<comment type="caution">
    <text evidence="3">The sequence shown here is derived from an EMBL/GenBank/DDBJ whole genome shotgun (WGS) entry which is preliminary data.</text>
</comment>
<feature type="compositionally biased region" description="Basic and acidic residues" evidence="1">
    <location>
        <begin position="29"/>
        <end position="47"/>
    </location>
</feature>
<accession>A0A8S1H9J3</accession>
<feature type="chain" id="PRO_5035832746" evidence="2">
    <location>
        <begin position="22"/>
        <end position="180"/>
    </location>
</feature>
<evidence type="ECO:0000256" key="1">
    <source>
        <dbReference type="SAM" id="MobiDB-lite"/>
    </source>
</evidence>
<reference evidence="3" key="1">
    <citation type="submission" date="2020-10" db="EMBL/GenBank/DDBJ databases">
        <authorList>
            <person name="Kikuchi T."/>
        </authorList>
    </citation>
    <scope>NUCLEOTIDE SEQUENCE</scope>
    <source>
        <strain evidence="3">NKZ352</strain>
    </source>
</reference>
<name>A0A8S1H9J3_9PELO</name>
<keyword evidence="2" id="KW-0732">Signal</keyword>
<protein>
    <submittedName>
        <fullName evidence="3">Uncharacterized protein</fullName>
    </submittedName>
</protein>
<keyword evidence="4" id="KW-1185">Reference proteome</keyword>
<sequence length="180" mass="20189">MISVTVLLFAMLIASANFAMCRKKRPELARTKTSQKKREPTNKEIRAAIRAGLPSGDPAENINLPFSPSCKKEVEIRTRPPPSIRRSVQDSTDQLSENKGTPGPSKSEAFQKSDTIEKSERSHRTLKPSKPRSEYMPSPDADPVNEQKSRGKEDEFTARSLKTKPFGREDESLKSRQGVY</sequence>
<dbReference type="EMBL" id="CAJGYM010000025">
    <property type="protein sequence ID" value="CAD6192067.1"/>
    <property type="molecule type" value="Genomic_DNA"/>
</dbReference>
<feature type="compositionally biased region" description="Basic and acidic residues" evidence="1">
    <location>
        <begin position="145"/>
        <end position="157"/>
    </location>
</feature>
<evidence type="ECO:0000313" key="3">
    <source>
        <dbReference type="EMBL" id="CAD6192067.1"/>
    </source>
</evidence>